<dbReference type="Proteomes" id="UP000481947">
    <property type="component" value="Unassembled WGS sequence"/>
</dbReference>
<name>A0A7C9IW66_9BURK</name>
<proteinExistence type="predicted"/>
<dbReference type="AlphaFoldDB" id="A0A7C9IW66"/>
<gene>
    <name evidence="2" type="ORF">F5985_03210</name>
</gene>
<organism evidence="2 3">
    <name type="scientific">Malikia spinosa</name>
    <dbReference type="NCBI Taxonomy" id="86180"/>
    <lineage>
        <taxon>Bacteria</taxon>
        <taxon>Pseudomonadati</taxon>
        <taxon>Pseudomonadota</taxon>
        <taxon>Betaproteobacteria</taxon>
        <taxon>Burkholderiales</taxon>
        <taxon>Comamonadaceae</taxon>
        <taxon>Malikia</taxon>
    </lineage>
</organism>
<sequence>MLALVEPGRVACLLVRVYLVELAGLDLARLPAIRWPGLSSGSASREPGPGRTGEHGQHRQPGHQIKPRTAIRCGAVLPQRVGRSSARAAAVRLCCWRWLSRAGWLVLLVRVFLVELAGPDLTGLTVIRWSGFAYRDFGPALLRAGRLRNERLSA</sequence>
<dbReference type="RefSeq" id="WP_161124293.1">
    <property type="nucleotide sequence ID" value="NZ_VYSB01000002.1"/>
</dbReference>
<feature type="region of interest" description="Disordered" evidence="1">
    <location>
        <begin position="39"/>
        <end position="64"/>
    </location>
</feature>
<dbReference type="EMBL" id="VYSB01000002">
    <property type="protein sequence ID" value="MYZ51169.1"/>
    <property type="molecule type" value="Genomic_DNA"/>
</dbReference>
<reference evidence="2 3" key="1">
    <citation type="submission" date="2019-09" db="EMBL/GenBank/DDBJ databases">
        <title>Identification of Malikia spinosa a prominent benzene-, toluene-, and ethylbenzene-degrading bacterium: enrichment, isolation and whole genome sequencing.</title>
        <authorList>
            <person name="Tancsics A."/>
            <person name="Revesz F."/>
            <person name="Kriszt B."/>
        </authorList>
    </citation>
    <scope>NUCLEOTIDE SEQUENCE [LARGE SCALE GENOMIC DNA]</scope>
    <source>
        <strain evidence="2 3">AB6</strain>
    </source>
</reference>
<protein>
    <submittedName>
        <fullName evidence="2">Uncharacterized protein</fullName>
    </submittedName>
</protein>
<evidence type="ECO:0000313" key="2">
    <source>
        <dbReference type="EMBL" id="MYZ51169.1"/>
    </source>
</evidence>
<evidence type="ECO:0000313" key="3">
    <source>
        <dbReference type="Proteomes" id="UP000481947"/>
    </source>
</evidence>
<comment type="caution">
    <text evidence="2">The sequence shown here is derived from an EMBL/GenBank/DDBJ whole genome shotgun (WGS) entry which is preliminary data.</text>
</comment>
<accession>A0A7C9IW66</accession>
<evidence type="ECO:0000256" key="1">
    <source>
        <dbReference type="SAM" id="MobiDB-lite"/>
    </source>
</evidence>